<dbReference type="SMART" id="SM00382">
    <property type="entry name" value="AAA"/>
    <property type="match status" value="2"/>
</dbReference>
<dbReference type="InterPro" id="IPR017871">
    <property type="entry name" value="ABC_transporter-like_CS"/>
</dbReference>
<feature type="domain" description="ABC transporter" evidence="3">
    <location>
        <begin position="2"/>
        <end position="225"/>
    </location>
</feature>
<accession>A0ABY3N0L8</accession>
<dbReference type="PANTHER" id="PTHR43158">
    <property type="entry name" value="SKFA PEPTIDE EXPORT ATP-BINDING PROTEIN SKFE"/>
    <property type="match status" value="1"/>
</dbReference>
<keyword evidence="5" id="KW-1185">Reference proteome</keyword>
<gene>
    <name evidence="4" type="ORF">CWS31_000410</name>
</gene>
<dbReference type="SUPFAM" id="SSF52540">
    <property type="entry name" value="P-loop containing nucleoside triphosphate hydrolases"/>
    <property type="match status" value="2"/>
</dbReference>
<proteinExistence type="predicted"/>
<comment type="caution">
    <text evidence="4">The sequence shown here is derived from an EMBL/GenBank/DDBJ whole genome shotgun (WGS) entry which is preliminary data.</text>
</comment>
<dbReference type="Pfam" id="PF00005">
    <property type="entry name" value="ABC_tran"/>
    <property type="match status" value="2"/>
</dbReference>
<dbReference type="EMBL" id="PJAI02000001">
    <property type="protein sequence ID" value="TYK67041.1"/>
    <property type="molecule type" value="Genomic_DNA"/>
</dbReference>
<dbReference type="Gene3D" id="3.40.50.300">
    <property type="entry name" value="P-loop containing nucleotide triphosphate hydrolases"/>
    <property type="match status" value="2"/>
</dbReference>
<dbReference type="PANTHER" id="PTHR43158:SF2">
    <property type="entry name" value="SKFA PEPTIDE EXPORT ATP-BINDING PROTEIN SKFE"/>
    <property type="match status" value="1"/>
</dbReference>
<dbReference type="PROSITE" id="PS00211">
    <property type="entry name" value="ABC_TRANSPORTER_1"/>
    <property type="match status" value="1"/>
</dbReference>
<organism evidence="4 5">
    <name type="scientific">Colwellia echini</name>
    <dbReference type="NCBI Taxonomy" id="1982103"/>
    <lineage>
        <taxon>Bacteria</taxon>
        <taxon>Pseudomonadati</taxon>
        <taxon>Pseudomonadota</taxon>
        <taxon>Gammaproteobacteria</taxon>
        <taxon>Alteromonadales</taxon>
        <taxon>Colwelliaceae</taxon>
        <taxon>Colwellia</taxon>
    </lineage>
</organism>
<dbReference type="InterPro" id="IPR003439">
    <property type="entry name" value="ABC_transporter-like_ATP-bd"/>
</dbReference>
<evidence type="ECO:0000259" key="3">
    <source>
        <dbReference type="PROSITE" id="PS50893"/>
    </source>
</evidence>
<protein>
    <submittedName>
        <fullName evidence="4">ATP-binding cassette domain-containing protein</fullName>
    </submittedName>
</protein>
<reference evidence="4 5" key="1">
    <citation type="submission" date="2019-08" db="EMBL/GenBank/DDBJ databases">
        <title>Microbe sample from Colwellia echini.</title>
        <authorList>
            <person name="Christiansen L."/>
            <person name="Pathiraja D."/>
            <person name="Schultz-Johansen M."/>
            <person name="Choi I.-G."/>
            <person name="Stougaard P."/>
        </authorList>
    </citation>
    <scope>NUCLEOTIDE SEQUENCE [LARGE SCALE GENOMIC DNA]</scope>
    <source>
        <strain evidence="4 5">A3</strain>
    </source>
</reference>
<dbReference type="PROSITE" id="PS50893">
    <property type="entry name" value="ABC_TRANSPORTER_2"/>
    <property type="match status" value="2"/>
</dbReference>
<evidence type="ECO:0000313" key="4">
    <source>
        <dbReference type="EMBL" id="TYK67041.1"/>
    </source>
</evidence>
<keyword evidence="1" id="KW-0547">Nucleotide-binding</keyword>
<name>A0ABY3N0L8_9GAMM</name>
<keyword evidence="2 4" id="KW-0067">ATP-binding</keyword>
<dbReference type="Proteomes" id="UP000815846">
    <property type="component" value="Unassembled WGS sequence"/>
</dbReference>
<feature type="domain" description="ABC transporter" evidence="3">
    <location>
        <begin position="248"/>
        <end position="461"/>
    </location>
</feature>
<evidence type="ECO:0000256" key="2">
    <source>
        <dbReference type="ARBA" id="ARBA00022840"/>
    </source>
</evidence>
<dbReference type="InterPro" id="IPR003593">
    <property type="entry name" value="AAA+_ATPase"/>
</dbReference>
<dbReference type="GO" id="GO:0005524">
    <property type="term" value="F:ATP binding"/>
    <property type="evidence" value="ECO:0007669"/>
    <property type="project" value="UniProtKB-KW"/>
</dbReference>
<dbReference type="InterPro" id="IPR027417">
    <property type="entry name" value="P-loop_NTPase"/>
</dbReference>
<dbReference type="RefSeq" id="WP_101343191.1">
    <property type="nucleotide sequence ID" value="NZ_PJAI02000001.1"/>
</dbReference>
<evidence type="ECO:0000256" key="1">
    <source>
        <dbReference type="ARBA" id="ARBA00022741"/>
    </source>
</evidence>
<evidence type="ECO:0000313" key="5">
    <source>
        <dbReference type="Proteomes" id="UP000815846"/>
    </source>
</evidence>
<sequence length="461" mass="52637">MFTIKNYYHPSLMIENWSIEQAKSWCVFGTNDSGRQSIAHLLTGELAPSTVETLDLPNSNDIAVISFEEQQKIYEHELKIEATDDINQQDFGTLVCEFLPADKLNDPLIKMVGLDKLLHSGYRQLSSGEGRKLLLLAAILQGKKLLICEDPFDSLDKESCYILNQLFINVINERNTSLMLLLGNRSDVPAWCEKIAIIKHGELSVIGDQHNNTTQQRLNEFFNTDNDEPIELPEEFRKDRLYPHEYLFKLVNGAVRYQNKTVFEGLNISVKPKQHTLITGKNGSGKSTLLNLITGECTQCYSNDLTLFGFKRGSGESIWELKANMGIVTPELHRQYRINGTLLSVVLSGLFDSIGLYQQTENYQAVYARQWLKKVGLDQKEKALFNELSFGEQRLALIVRALIKAPLLLILDEITQGLDEFNRHRILKIIKMIMKDSQSTILFVTHRQDELLDTFSQHIRL</sequence>